<dbReference type="RefSeq" id="WP_358358143.1">
    <property type="nucleotide sequence ID" value="NZ_JBEZFP010000076.1"/>
</dbReference>
<evidence type="ECO:0008006" key="4">
    <source>
        <dbReference type="Google" id="ProtNLM"/>
    </source>
</evidence>
<dbReference type="Proteomes" id="UP001551482">
    <property type="component" value="Unassembled WGS sequence"/>
</dbReference>
<protein>
    <recommendedName>
        <fullName evidence="4">ATP/GTP-binding protein</fullName>
    </recommendedName>
</protein>
<feature type="region of interest" description="Disordered" evidence="1">
    <location>
        <begin position="1"/>
        <end position="29"/>
    </location>
</feature>
<evidence type="ECO:0000256" key="1">
    <source>
        <dbReference type="SAM" id="MobiDB-lite"/>
    </source>
</evidence>
<sequence>MPRRNRPPRPERPDPGAGSGGGWFGLESRESGRDGEWIVRPVSGVAATKTYRCPGCDHEIPVGVPHVVAWRADGLGTVDDRRHWHRACWNNRGNRHLRRRPGR</sequence>
<evidence type="ECO:0000313" key="2">
    <source>
        <dbReference type="EMBL" id="MEU8136973.1"/>
    </source>
</evidence>
<gene>
    <name evidence="2" type="ORF">AB0C36_26100</name>
</gene>
<keyword evidence="3" id="KW-1185">Reference proteome</keyword>
<accession>A0ABV3DML3</accession>
<evidence type="ECO:0000313" key="3">
    <source>
        <dbReference type="Proteomes" id="UP001551482"/>
    </source>
</evidence>
<comment type="caution">
    <text evidence="2">The sequence shown here is derived from an EMBL/GenBank/DDBJ whole genome shotgun (WGS) entry which is preliminary data.</text>
</comment>
<dbReference type="EMBL" id="JBEZFP010000076">
    <property type="protein sequence ID" value="MEU8136973.1"/>
    <property type="molecule type" value="Genomic_DNA"/>
</dbReference>
<name>A0ABV3DML3_9ACTN</name>
<proteinExistence type="predicted"/>
<organism evidence="2 3">
    <name type="scientific">Streptodolium elevatio</name>
    <dbReference type="NCBI Taxonomy" id="3157996"/>
    <lineage>
        <taxon>Bacteria</taxon>
        <taxon>Bacillati</taxon>
        <taxon>Actinomycetota</taxon>
        <taxon>Actinomycetes</taxon>
        <taxon>Kitasatosporales</taxon>
        <taxon>Streptomycetaceae</taxon>
        <taxon>Streptodolium</taxon>
    </lineage>
</organism>
<reference evidence="2 3" key="1">
    <citation type="submission" date="2024-06" db="EMBL/GenBank/DDBJ databases">
        <title>The Natural Products Discovery Center: Release of the First 8490 Sequenced Strains for Exploring Actinobacteria Biosynthetic Diversity.</title>
        <authorList>
            <person name="Kalkreuter E."/>
            <person name="Kautsar S.A."/>
            <person name="Yang D."/>
            <person name="Bader C.D."/>
            <person name="Teijaro C.N."/>
            <person name="Fluegel L."/>
            <person name="Davis C.M."/>
            <person name="Simpson J.R."/>
            <person name="Lauterbach L."/>
            <person name="Steele A.D."/>
            <person name="Gui C."/>
            <person name="Meng S."/>
            <person name="Li G."/>
            <person name="Viehrig K."/>
            <person name="Ye F."/>
            <person name="Su P."/>
            <person name="Kiefer A.F."/>
            <person name="Nichols A."/>
            <person name="Cepeda A.J."/>
            <person name="Yan W."/>
            <person name="Fan B."/>
            <person name="Jiang Y."/>
            <person name="Adhikari A."/>
            <person name="Zheng C.-J."/>
            <person name="Schuster L."/>
            <person name="Cowan T.M."/>
            <person name="Smanski M.J."/>
            <person name="Chevrette M.G."/>
            <person name="De Carvalho L.P.S."/>
            <person name="Shen B."/>
        </authorList>
    </citation>
    <scope>NUCLEOTIDE SEQUENCE [LARGE SCALE GENOMIC DNA]</scope>
    <source>
        <strain evidence="2 3">NPDC048946</strain>
    </source>
</reference>